<keyword evidence="8" id="KW-1185">Reference proteome</keyword>
<sequence length="302" mass="35097">MVTRVCGLNGEWQDSNYSQCIAVVEEYQHCIQGFCRVCPDLLRDLVISVSLTLSIVSVTLLVAAILLFSIFDSIQCRRLSIHKNLATAFVFRFAVLAIWTIVQSTNLFKDCSTFNPQPLWDLEWICKTILWFVIYFQVASVIWMLIEGAYLYSRFTVFAMRHHDAPWFLYMLCGWDEFYIPAWYRGHPGAEAENREFCRIQENLGIFIAVLYCFLNSEIQNAVKRQLSKVPIEFFKPRQRFETERTYVPENRNITKHGMPMEELNGTKKVPQETTPLNQVVPESQIFSVSTVPNTRSPDETD</sequence>
<dbReference type="GO" id="GO:0007166">
    <property type="term" value="P:cell surface receptor signaling pathway"/>
    <property type="evidence" value="ECO:0007669"/>
    <property type="project" value="InterPro"/>
</dbReference>
<dbReference type="Gene3D" id="1.20.1070.10">
    <property type="entry name" value="Rhodopsin 7-helix transmembrane proteins"/>
    <property type="match status" value="1"/>
</dbReference>
<feature type="transmembrane region" description="Helical" evidence="5">
    <location>
        <begin position="128"/>
        <end position="152"/>
    </location>
</feature>
<keyword evidence="2 5" id="KW-0812">Transmembrane</keyword>
<evidence type="ECO:0000256" key="3">
    <source>
        <dbReference type="ARBA" id="ARBA00022989"/>
    </source>
</evidence>
<dbReference type="GO" id="GO:0007188">
    <property type="term" value="P:adenylate cyclase-modulating G protein-coupled receptor signaling pathway"/>
    <property type="evidence" value="ECO:0007669"/>
    <property type="project" value="TreeGrafter"/>
</dbReference>
<evidence type="ECO:0000256" key="4">
    <source>
        <dbReference type="ARBA" id="ARBA00023136"/>
    </source>
</evidence>
<name>A0A0D6M8V3_9BILA</name>
<dbReference type="Pfam" id="PF00002">
    <property type="entry name" value="7tm_2"/>
    <property type="match status" value="1"/>
</dbReference>
<dbReference type="GO" id="GO:0008528">
    <property type="term" value="F:G protein-coupled peptide receptor activity"/>
    <property type="evidence" value="ECO:0007669"/>
    <property type="project" value="TreeGrafter"/>
</dbReference>
<reference evidence="7 8" key="1">
    <citation type="submission" date="2013-05" db="EMBL/GenBank/DDBJ databases">
        <title>Draft genome of the parasitic nematode Anyclostoma ceylanicum.</title>
        <authorList>
            <person name="Mitreva M."/>
        </authorList>
    </citation>
    <scope>NUCLEOTIDE SEQUENCE [LARGE SCALE GENOMIC DNA]</scope>
</reference>
<dbReference type="InterPro" id="IPR000832">
    <property type="entry name" value="GPCR_2_secretin-like"/>
</dbReference>
<evidence type="ECO:0000313" key="7">
    <source>
        <dbReference type="EMBL" id="EPB80560.1"/>
    </source>
</evidence>
<dbReference type="PANTHER" id="PTHR45620:SF37">
    <property type="entry name" value="G_PROTEIN_RECEP_F2_4 DOMAIN-CONTAINING PROTEIN"/>
    <property type="match status" value="1"/>
</dbReference>
<dbReference type="AlphaFoldDB" id="A0A0D6M8V3"/>
<dbReference type="EMBL" id="KE124778">
    <property type="protein sequence ID" value="EPB80560.1"/>
    <property type="molecule type" value="Genomic_DNA"/>
</dbReference>
<proteinExistence type="predicted"/>
<dbReference type="PANTHER" id="PTHR45620">
    <property type="entry name" value="PDF RECEPTOR-LIKE PROTEIN-RELATED"/>
    <property type="match status" value="1"/>
</dbReference>
<evidence type="ECO:0000256" key="5">
    <source>
        <dbReference type="SAM" id="Phobius"/>
    </source>
</evidence>
<comment type="subcellular location">
    <subcellularLocation>
        <location evidence="1">Membrane</location>
        <topology evidence="1">Multi-pass membrane protein</topology>
    </subcellularLocation>
</comment>
<dbReference type="PRINTS" id="PR00249">
    <property type="entry name" value="GPCRSECRETIN"/>
</dbReference>
<evidence type="ECO:0000313" key="8">
    <source>
        <dbReference type="Proteomes" id="UP000054495"/>
    </source>
</evidence>
<dbReference type="InterPro" id="IPR050332">
    <property type="entry name" value="GPCR_2"/>
</dbReference>
<keyword evidence="3 5" id="KW-1133">Transmembrane helix</keyword>
<organism evidence="7 8">
    <name type="scientific">Ancylostoma ceylanicum</name>
    <dbReference type="NCBI Taxonomy" id="53326"/>
    <lineage>
        <taxon>Eukaryota</taxon>
        <taxon>Metazoa</taxon>
        <taxon>Ecdysozoa</taxon>
        <taxon>Nematoda</taxon>
        <taxon>Chromadorea</taxon>
        <taxon>Rhabditida</taxon>
        <taxon>Rhabditina</taxon>
        <taxon>Rhabditomorpha</taxon>
        <taxon>Strongyloidea</taxon>
        <taxon>Ancylostomatidae</taxon>
        <taxon>Ancylostomatinae</taxon>
        <taxon>Ancylostoma</taxon>
    </lineage>
</organism>
<feature type="transmembrane region" description="Helical" evidence="5">
    <location>
        <begin position="45"/>
        <end position="68"/>
    </location>
</feature>
<dbReference type="Proteomes" id="UP000054495">
    <property type="component" value="Unassembled WGS sequence"/>
</dbReference>
<evidence type="ECO:0000256" key="2">
    <source>
        <dbReference type="ARBA" id="ARBA00022692"/>
    </source>
</evidence>
<evidence type="ECO:0000256" key="1">
    <source>
        <dbReference type="ARBA" id="ARBA00004141"/>
    </source>
</evidence>
<accession>A0A0D6M8V3</accession>
<feature type="transmembrane region" description="Helical" evidence="5">
    <location>
        <begin position="89"/>
        <end position="108"/>
    </location>
</feature>
<feature type="domain" description="G-protein coupled receptors family 2 profile 2" evidence="6">
    <location>
        <begin position="46"/>
        <end position="175"/>
    </location>
</feature>
<dbReference type="InterPro" id="IPR017981">
    <property type="entry name" value="GPCR_2-like_7TM"/>
</dbReference>
<dbReference type="PROSITE" id="PS50261">
    <property type="entry name" value="G_PROTEIN_RECEP_F2_4"/>
    <property type="match status" value="1"/>
</dbReference>
<gene>
    <name evidence="7" type="ORF">ANCCEY_00274</name>
</gene>
<evidence type="ECO:0000259" key="6">
    <source>
        <dbReference type="PROSITE" id="PS50261"/>
    </source>
</evidence>
<protein>
    <recommendedName>
        <fullName evidence="6">G-protein coupled receptors family 2 profile 2 domain-containing protein</fullName>
    </recommendedName>
</protein>
<dbReference type="GO" id="GO:0005886">
    <property type="term" value="C:plasma membrane"/>
    <property type="evidence" value="ECO:0007669"/>
    <property type="project" value="TreeGrafter"/>
</dbReference>
<keyword evidence="4 5" id="KW-0472">Membrane</keyword>